<evidence type="ECO:0000313" key="2">
    <source>
        <dbReference type="Proteomes" id="UP001596472"/>
    </source>
</evidence>
<organism evidence="1 2">
    <name type="scientific">Haloferula chungangensis</name>
    <dbReference type="NCBI Taxonomy" id="1048331"/>
    <lineage>
        <taxon>Bacteria</taxon>
        <taxon>Pseudomonadati</taxon>
        <taxon>Verrucomicrobiota</taxon>
        <taxon>Verrucomicrobiia</taxon>
        <taxon>Verrucomicrobiales</taxon>
        <taxon>Verrucomicrobiaceae</taxon>
        <taxon>Haloferula</taxon>
    </lineage>
</organism>
<evidence type="ECO:0000313" key="1">
    <source>
        <dbReference type="EMBL" id="MFC7336358.1"/>
    </source>
</evidence>
<keyword evidence="2" id="KW-1185">Reference proteome</keyword>
<evidence type="ECO:0008006" key="3">
    <source>
        <dbReference type="Google" id="ProtNLM"/>
    </source>
</evidence>
<gene>
    <name evidence="1" type="ORF">ACFQY0_04145</name>
</gene>
<name>A0ABW2L4Y6_9BACT</name>
<dbReference type="RefSeq" id="WP_379709447.1">
    <property type="nucleotide sequence ID" value="NZ_JBHTBS010000002.1"/>
</dbReference>
<protein>
    <recommendedName>
        <fullName evidence="3">Transposase</fullName>
    </recommendedName>
</protein>
<dbReference type="Proteomes" id="UP001596472">
    <property type="component" value="Unassembled WGS sequence"/>
</dbReference>
<comment type="caution">
    <text evidence="1">The sequence shown here is derived from an EMBL/GenBank/DDBJ whole genome shotgun (WGS) entry which is preliminary data.</text>
</comment>
<proteinExistence type="predicted"/>
<accession>A0ABW2L4Y6</accession>
<reference evidence="2" key="1">
    <citation type="journal article" date="2019" name="Int. J. Syst. Evol. Microbiol.">
        <title>The Global Catalogue of Microorganisms (GCM) 10K type strain sequencing project: providing services to taxonomists for standard genome sequencing and annotation.</title>
        <authorList>
            <consortium name="The Broad Institute Genomics Platform"/>
            <consortium name="The Broad Institute Genome Sequencing Center for Infectious Disease"/>
            <person name="Wu L."/>
            <person name="Ma J."/>
        </authorList>
    </citation>
    <scope>NUCLEOTIDE SEQUENCE [LARGE SCALE GENOMIC DNA]</scope>
    <source>
        <strain evidence="2">CGMCC 4.1467</strain>
    </source>
</reference>
<dbReference type="EMBL" id="JBHTBS010000002">
    <property type="protein sequence ID" value="MFC7336358.1"/>
    <property type="molecule type" value="Genomic_DNA"/>
</dbReference>
<sequence length="74" mass="8345">MHFLGIKIGREATRVVAFDLEAAALTDEASAPHVRIGRSGNSRCQMNHRCHGFYQKLLARQHWLVDPLQTGGFR</sequence>